<dbReference type="GO" id="GO:0008757">
    <property type="term" value="F:S-adenosylmethionine-dependent methyltransferase activity"/>
    <property type="evidence" value="ECO:0007669"/>
    <property type="project" value="InterPro"/>
</dbReference>
<keyword evidence="2" id="KW-0489">Methyltransferase</keyword>
<accession>A0A1W1UEL8</accession>
<dbReference type="GO" id="GO:0032259">
    <property type="term" value="P:methylation"/>
    <property type="evidence" value="ECO:0007669"/>
    <property type="project" value="UniProtKB-KW"/>
</dbReference>
<gene>
    <name evidence="2" type="ORF">SAMN00017405_0762</name>
</gene>
<keyword evidence="2" id="KW-0808">Transferase</keyword>
<name>A0A1W1UEL8_DESTI</name>
<dbReference type="CDD" id="cd02440">
    <property type="entry name" value="AdoMet_MTases"/>
    <property type="match status" value="1"/>
</dbReference>
<dbReference type="AlphaFoldDB" id="A0A1W1UEL8"/>
<dbReference type="PANTHER" id="PTHR43591">
    <property type="entry name" value="METHYLTRANSFERASE"/>
    <property type="match status" value="1"/>
</dbReference>
<evidence type="ECO:0000313" key="3">
    <source>
        <dbReference type="Proteomes" id="UP000192731"/>
    </source>
</evidence>
<dbReference type="OrthoDB" id="9774345at2"/>
<dbReference type="EMBL" id="FWWT01000005">
    <property type="protein sequence ID" value="SMB79473.1"/>
    <property type="molecule type" value="Genomic_DNA"/>
</dbReference>
<sequence length="190" mass="22413">MKDFDKVSAHYDSFMRTFKLYKVREIKEVLNLQGTEIILDIGGGTGHLAQHLKEDCKKVYILDESEKMLSKIKPNKKIVPIVGDALTTNFKDKSIDVVILADVLHHISQQEKLIVEIERVLKDKGKILILDFDRKYLRTKLLRLFEYFLFGKLYFKTSREVKELLKDRFTVHLCRQEKYYFIIKGEKNAK</sequence>
<proteinExistence type="predicted"/>
<evidence type="ECO:0000313" key="2">
    <source>
        <dbReference type="EMBL" id="SMB79473.1"/>
    </source>
</evidence>
<keyword evidence="3" id="KW-1185">Reference proteome</keyword>
<dbReference type="Proteomes" id="UP000192731">
    <property type="component" value="Unassembled WGS sequence"/>
</dbReference>
<evidence type="ECO:0000259" key="1">
    <source>
        <dbReference type="Pfam" id="PF08241"/>
    </source>
</evidence>
<dbReference type="RefSeq" id="WP_084051878.1">
    <property type="nucleotide sequence ID" value="NZ_FWWT01000005.1"/>
</dbReference>
<dbReference type="Gene3D" id="3.40.50.150">
    <property type="entry name" value="Vaccinia Virus protein VP39"/>
    <property type="match status" value="1"/>
</dbReference>
<organism evidence="2 3">
    <name type="scientific">Desulfonispora thiosulfatigenes DSM 11270</name>
    <dbReference type="NCBI Taxonomy" id="656914"/>
    <lineage>
        <taxon>Bacteria</taxon>
        <taxon>Bacillati</taxon>
        <taxon>Bacillota</taxon>
        <taxon>Clostridia</taxon>
        <taxon>Eubacteriales</taxon>
        <taxon>Peptococcaceae</taxon>
        <taxon>Desulfonispora</taxon>
    </lineage>
</organism>
<protein>
    <submittedName>
        <fullName evidence="2">Methyltransferase domain-containing protein</fullName>
    </submittedName>
</protein>
<dbReference type="InterPro" id="IPR029063">
    <property type="entry name" value="SAM-dependent_MTases_sf"/>
</dbReference>
<dbReference type="InterPro" id="IPR013216">
    <property type="entry name" value="Methyltransf_11"/>
</dbReference>
<reference evidence="2 3" key="1">
    <citation type="submission" date="2017-04" db="EMBL/GenBank/DDBJ databases">
        <authorList>
            <person name="Afonso C.L."/>
            <person name="Miller P.J."/>
            <person name="Scott M.A."/>
            <person name="Spackman E."/>
            <person name="Goraichik I."/>
            <person name="Dimitrov K.M."/>
            <person name="Suarez D.L."/>
            <person name="Swayne D.E."/>
        </authorList>
    </citation>
    <scope>NUCLEOTIDE SEQUENCE [LARGE SCALE GENOMIC DNA]</scope>
    <source>
        <strain evidence="2 3">DSM 11270</strain>
    </source>
</reference>
<dbReference type="STRING" id="656914.SAMN00017405_0762"/>
<dbReference type="SUPFAM" id="SSF53335">
    <property type="entry name" value="S-adenosyl-L-methionine-dependent methyltransferases"/>
    <property type="match status" value="1"/>
</dbReference>
<feature type="domain" description="Methyltransferase type 11" evidence="1">
    <location>
        <begin position="39"/>
        <end position="129"/>
    </location>
</feature>
<dbReference type="PANTHER" id="PTHR43591:SF110">
    <property type="entry name" value="RHODANESE DOMAIN-CONTAINING PROTEIN"/>
    <property type="match status" value="1"/>
</dbReference>
<dbReference type="Pfam" id="PF08241">
    <property type="entry name" value="Methyltransf_11"/>
    <property type="match status" value="1"/>
</dbReference>